<gene>
    <name evidence="5 9" type="primary">mutL</name>
    <name evidence="9" type="ORF">GCM10011365_12160</name>
</gene>
<dbReference type="SMART" id="SM01340">
    <property type="entry name" value="DNA_mis_repair"/>
    <property type="match status" value="1"/>
</dbReference>
<name>A0A917FMD2_9GAMM</name>
<dbReference type="PANTHER" id="PTHR10073:SF12">
    <property type="entry name" value="DNA MISMATCH REPAIR PROTEIN MLH1"/>
    <property type="match status" value="1"/>
</dbReference>
<proteinExistence type="inferred from homology"/>
<dbReference type="Gene3D" id="3.30.1370.100">
    <property type="entry name" value="MutL, C-terminal domain, regulatory subdomain"/>
    <property type="match status" value="1"/>
</dbReference>
<keyword evidence="4 5" id="KW-0234">DNA repair</keyword>
<dbReference type="InterPro" id="IPR042120">
    <property type="entry name" value="MutL_C_dimsub"/>
</dbReference>
<dbReference type="SUPFAM" id="SSF54211">
    <property type="entry name" value="Ribosomal protein S5 domain 2-like"/>
    <property type="match status" value="1"/>
</dbReference>
<dbReference type="InterPro" id="IPR020568">
    <property type="entry name" value="Ribosomal_Su5_D2-typ_SF"/>
</dbReference>
<feature type="domain" description="MutL C-terminal dimerisation" evidence="7">
    <location>
        <begin position="435"/>
        <end position="578"/>
    </location>
</feature>
<dbReference type="GO" id="GO:0032300">
    <property type="term" value="C:mismatch repair complex"/>
    <property type="evidence" value="ECO:0007669"/>
    <property type="project" value="InterPro"/>
</dbReference>
<dbReference type="GO" id="GO:0030983">
    <property type="term" value="F:mismatched DNA binding"/>
    <property type="evidence" value="ECO:0007669"/>
    <property type="project" value="InterPro"/>
</dbReference>
<evidence type="ECO:0000313" key="9">
    <source>
        <dbReference type="EMBL" id="GGF92531.1"/>
    </source>
</evidence>
<comment type="similarity">
    <text evidence="1 5">Belongs to the DNA mismatch repair MutL/HexB family.</text>
</comment>
<dbReference type="CDD" id="cd03482">
    <property type="entry name" value="MutL_Trans_MutL"/>
    <property type="match status" value="1"/>
</dbReference>
<dbReference type="Gene3D" id="3.30.230.10">
    <property type="match status" value="1"/>
</dbReference>
<dbReference type="PANTHER" id="PTHR10073">
    <property type="entry name" value="DNA MISMATCH REPAIR PROTEIN MLH, PMS, MUTL"/>
    <property type="match status" value="1"/>
</dbReference>
<dbReference type="NCBIfam" id="TIGR00585">
    <property type="entry name" value="mutl"/>
    <property type="match status" value="1"/>
</dbReference>
<accession>A0A917FMD2</accession>
<dbReference type="EMBL" id="BMEO01000004">
    <property type="protein sequence ID" value="GGF92531.1"/>
    <property type="molecule type" value="Genomic_DNA"/>
</dbReference>
<dbReference type="NCBIfam" id="NF000949">
    <property type="entry name" value="PRK00095.1-2"/>
    <property type="match status" value="1"/>
</dbReference>
<reference evidence="9" key="1">
    <citation type="journal article" date="2014" name="Int. J. Syst. Evol. Microbiol.">
        <title>Complete genome sequence of Corynebacterium casei LMG S-19264T (=DSM 44701T), isolated from a smear-ripened cheese.</title>
        <authorList>
            <consortium name="US DOE Joint Genome Institute (JGI-PGF)"/>
            <person name="Walter F."/>
            <person name="Albersmeier A."/>
            <person name="Kalinowski J."/>
            <person name="Ruckert C."/>
        </authorList>
    </citation>
    <scope>NUCLEOTIDE SEQUENCE</scope>
    <source>
        <strain evidence="9">CGMCC 1.12181</strain>
    </source>
</reference>
<comment type="caution">
    <text evidence="9">The sequence shown here is derived from an EMBL/GenBank/DDBJ whole genome shotgun (WGS) entry which is preliminary data.</text>
</comment>
<dbReference type="GO" id="GO:0140664">
    <property type="term" value="F:ATP-dependent DNA damage sensor activity"/>
    <property type="evidence" value="ECO:0007669"/>
    <property type="project" value="InterPro"/>
</dbReference>
<feature type="region of interest" description="Disordered" evidence="6">
    <location>
        <begin position="341"/>
        <end position="385"/>
    </location>
</feature>
<dbReference type="InterPro" id="IPR042121">
    <property type="entry name" value="MutL_C_regsub"/>
</dbReference>
<sequence length="622" mass="69609">MVHKTAKIEPMPIQILPNQLIDQIAAGEVVERPASVVKELVENALDAGATRITIDVQTGGKKSIKITDNGQGIAKNELALAIERHATSKIDSLYDLEHLGSLGFRGEALPSIASVSRFKITSQQAEADMAYCIRSDGGQISGPEPASHPPGTTVEVTDLFYNTPARRRFLKTDRTEFLRIDELIKQLSLSRFDVGFRLAHNGQIVRHAQAGDDEPLIHQRISQLCGKDFMEQALHIEHQRGDLKISGWVAKPNWNRARADRQFFFINGRVIKDKLVAHAIRQAYQDVLFHGRHPAFVLYLNLNPELVDVNVHPTKHEVRFRDTRLVHDFIFGAIHQTLAPARMQEQTRATESSGQSFEPTPVQNRMAFGGGYSGGQRSGSSPQSSLNYLQQIVAKDRQSPMAENAYNYASQNNHSPHQSLPDQAQDEDIPPLGYAKAQIHGVFILAENKQGLIIVDMHAAHERILYERMKQRFADDQLKNQKLLVPIQLNVSAREVAVVEEQSDWFSHLGFEITVTGEESLTVRKVPAILAQANVEELLKDVLSEMVALGTSTKIEAAINEILSTMACHGSVRANHQLTLMEMNALLRDMENTLRSDQCNHGRPTWTQLDMKQLDKLFLRGQ</sequence>
<dbReference type="AlphaFoldDB" id="A0A917FMD2"/>
<comment type="function">
    <text evidence="5">This protein is involved in the repair of mismatches in DNA. It is required for dam-dependent methyl-directed DNA mismatch repair. May act as a 'molecular matchmaker', a protein that promotes the formation of a stable complex between two or more DNA-binding proteins in an ATP-dependent manner without itself being part of a final effector complex.</text>
</comment>
<dbReference type="SUPFAM" id="SSF55874">
    <property type="entry name" value="ATPase domain of HSP90 chaperone/DNA topoisomerase II/histidine kinase"/>
    <property type="match status" value="1"/>
</dbReference>
<dbReference type="InterPro" id="IPR037198">
    <property type="entry name" value="MutL_C_sf"/>
</dbReference>
<keyword evidence="10" id="KW-1185">Reference proteome</keyword>
<evidence type="ECO:0000259" key="8">
    <source>
        <dbReference type="SMART" id="SM01340"/>
    </source>
</evidence>
<feature type="compositionally biased region" description="Polar residues" evidence="6">
    <location>
        <begin position="409"/>
        <end position="422"/>
    </location>
</feature>
<dbReference type="SMART" id="SM00853">
    <property type="entry name" value="MutL_C"/>
    <property type="match status" value="1"/>
</dbReference>
<dbReference type="GO" id="GO:0005524">
    <property type="term" value="F:ATP binding"/>
    <property type="evidence" value="ECO:0007669"/>
    <property type="project" value="InterPro"/>
</dbReference>
<evidence type="ECO:0000259" key="7">
    <source>
        <dbReference type="SMART" id="SM00853"/>
    </source>
</evidence>
<dbReference type="PROSITE" id="PS00058">
    <property type="entry name" value="DNA_MISMATCH_REPAIR_1"/>
    <property type="match status" value="1"/>
</dbReference>
<evidence type="ECO:0000256" key="5">
    <source>
        <dbReference type="HAMAP-Rule" id="MF_00149"/>
    </source>
</evidence>
<feature type="domain" description="DNA mismatch repair protein S5" evidence="8">
    <location>
        <begin position="221"/>
        <end position="339"/>
    </location>
</feature>
<feature type="compositionally biased region" description="Gly residues" evidence="6">
    <location>
        <begin position="368"/>
        <end position="377"/>
    </location>
</feature>
<dbReference type="Pfam" id="PF08676">
    <property type="entry name" value="MutL_C"/>
    <property type="match status" value="1"/>
</dbReference>
<dbReference type="HAMAP" id="MF_00149">
    <property type="entry name" value="DNA_mis_repair"/>
    <property type="match status" value="1"/>
</dbReference>
<dbReference type="CDD" id="cd16926">
    <property type="entry name" value="HATPase_MutL-MLH-PMS-like"/>
    <property type="match status" value="1"/>
</dbReference>
<dbReference type="Gene3D" id="3.30.565.10">
    <property type="entry name" value="Histidine kinase-like ATPase, C-terminal domain"/>
    <property type="match status" value="1"/>
</dbReference>
<evidence type="ECO:0000256" key="4">
    <source>
        <dbReference type="ARBA" id="ARBA00023204"/>
    </source>
</evidence>
<evidence type="ECO:0000313" key="10">
    <source>
        <dbReference type="Proteomes" id="UP000605253"/>
    </source>
</evidence>
<dbReference type="SUPFAM" id="SSF118116">
    <property type="entry name" value="DNA mismatch repair protein MutL"/>
    <property type="match status" value="1"/>
</dbReference>
<dbReference type="FunFam" id="3.30.230.10:FF:000013">
    <property type="entry name" value="DNA mismatch repair endonuclease MutL"/>
    <property type="match status" value="1"/>
</dbReference>
<reference evidence="9" key="2">
    <citation type="submission" date="2020-09" db="EMBL/GenBank/DDBJ databases">
        <authorList>
            <person name="Sun Q."/>
            <person name="Zhou Y."/>
        </authorList>
    </citation>
    <scope>NUCLEOTIDE SEQUENCE</scope>
    <source>
        <strain evidence="9">CGMCC 1.12181</strain>
    </source>
</reference>
<organism evidence="9 10">
    <name type="scientific">Marinicella pacifica</name>
    <dbReference type="NCBI Taxonomy" id="1171543"/>
    <lineage>
        <taxon>Bacteria</taxon>
        <taxon>Pseudomonadati</taxon>
        <taxon>Pseudomonadota</taxon>
        <taxon>Gammaproteobacteria</taxon>
        <taxon>Lysobacterales</taxon>
        <taxon>Marinicellaceae</taxon>
        <taxon>Marinicella</taxon>
    </lineage>
</organism>
<dbReference type="Pfam" id="PF13589">
    <property type="entry name" value="HATPase_c_3"/>
    <property type="match status" value="1"/>
</dbReference>
<dbReference type="InterPro" id="IPR014721">
    <property type="entry name" value="Ribsml_uS5_D2-typ_fold_subgr"/>
</dbReference>
<dbReference type="InterPro" id="IPR014790">
    <property type="entry name" value="MutL_C"/>
</dbReference>
<evidence type="ECO:0000256" key="3">
    <source>
        <dbReference type="ARBA" id="ARBA00022763"/>
    </source>
</evidence>
<dbReference type="Pfam" id="PF01119">
    <property type="entry name" value="DNA_mis_repair"/>
    <property type="match status" value="1"/>
</dbReference>
<dbReference type="InterPro" id="IPR014762">
    <property type="entry name" value="DNA_mismatch_repair_CS"/>
</dbReference>
<dbReference type="InterPro" id="IPR020667">
    <property type="entry name" value="DNA_mismatch_repair_MutL"/>
</dbReference>
<dbReference type="FunFam" id="3.30.565.10:FF:000003">
    <property type="entry name" value="DNA mismatch repair endonuclease MutL"/>
    <property type="match status" value="1"/>
</dbReference>
<evidence type="ECO:0000256" key="2">
    <source>
        <dbReference type="ARBA" id="ARBA00021975"/>
    </source>
</evidence>
<feature type="region of interest" description="Disordered" evidence="6">
    <location>
        <begin position="409"/>
        <end position="429"/>
    </location>
</feature>
<dbReference type="InterPro" id="IPR038973">
    <property type="entry name" value="MutL/Mlh/Pms-like"/>
</dbReference>
<dbReference type="GO" id="GO:0006298">
    <property type="term" value="P:mismatch repair"/>
    <property type="evidence" value="ECO:0007669"/>
    <property type="project" value="UniProtKB-UniRule"/>
</dbReference>
<evidence type="ECO:0000256" key="1">
    <source>
        <dbReference type="ARBA" id="ARBA00006082"/>
    </source>
</evidence>
<protein>
    <recommendedName>
        <fullName evidence="2 5">DNA mismatch repair protein MutL</fullName>
    </recommendedName>
</protein>
<dbReference type="InterPro" id="IPR013507">
    <property type="entry name" value="DNA_mismatch_S5_2-like"/>
</dbReference>
<dbReference type="Proteomes" id="UP000605253">
    <property type="component" value="Unassembled WGS sequence"/>
</dbReference>
<dbReference type="GO" id="GO:0016887">
    <property type="term" value="F:ATP hydrolysis activity"/>
    <property type="evidence" value="ECO:0007669"/>
    <property type="project" value="InterPro"/>
</dbReference>
<dbReference type="Gene3D" id="3.30.1540.20">
    <property type="entry name" value="MutL, C-terminal domain, dimerisation subdomain"/>
    <property type="match status" value="1"/>
</dbReference>
<evidence type="ECO:0000256" key="6">
    <source>
        <dbReference type="SAM" id="MobiDB-lite"/>
    </source>
</evidence>
<feature type="compositionally biased region" description="Polar residues" evidence="6">
    <location>
        <begin position="344"/>
        <end position="363"/>
    </location>
</feature>
<dbReference type="InterPro" id="IPR036890">
    <property type="entry name" value="HATPase_C_sf"/>
</dbReference>
<keyword evidence="3 5" id="KW-0227">DNA damage</keyword>
<dbReference type="InterPro" id="IPR002099">
    <property type="entry name" value="MutL/Mlh/PMS"/>
</dbReference>